<dbReference type="PANTHER" id="PTHR12644">
    <property type="entry name" value="ARP2/3 COMPLEX 16 KD SUBUNIT P16-ARC"/>
    <property type="match status" value="1"/>
</dbReference>
<keyword evidence="3" id="KW-0963">Cytoplasm</keyword>
<evidence type="ECO:0000256" key="7">
    <source>
        <dbReference type="RuleBase" id="RU004301"/>
    </source>
</evidence>
<dbReference type="InterPro" id="IPR036743">
    <property type="entry name" value="ARPC5_sf"/>
</dbReference>
<dbReference type="GO" id="GO:0030833">
    <property type="term" value="P:regulation of actin filament polymerization"/>
    <property type="evidence" value="ECO:0007669"/>
    <property type="project" value="InterPro"/>
</dbReference>
<organism evidence="8 9">
    <name type="scientific">Kwoniella heveanensis BCC8398</name>
    <dbReference type="NCBI Taxonomy" id="1296120"/>
    <lineage>
        <taxon>Eukaryota</taxon>
        <taxon>Fungi</taxon>
        <taxon>Dikarya</taxon>
        <taxon>Basidiomycota</taxon>
        <taxon>Agaricomycotina</taxon>
        <taxon>Tremellomycetes</taxon>
        <taxon>Tremellales</taxon>
        <taxon>Cryptococcaceae</taxon>
        <taxon>Kwoniella</taxon>
    </lineage>
</organism>
<dbReference type="PROSITE" id="PS00092">
    <property type="entry name" value="N6_MTASE"/>
    <property type="match status" value="1"/>
</dbReference>
<protein>
    <recommendedName>
        <fullName evidence="5 7">Actin-related protein 2/3 complex subunit 5</fullName>
    </recommendedName>
</protein>
<proteinExistence type="inferred from homology"/>
<dbReference type="FunFam" id="1.25.40.190:FF:000003">
    <property type="entry name" value="Actin-related protein 2/3 complex subunit 5"/>
    <property type="match status" value="1"/>
</dbReference>
<dbReference type="GO" id="GO:0005885">
    <property type="term" value="C:Arp2/3 protein complex"/>
    <property type="evidence" value="ECO:0007669"/>
    <property type="project" value="InterPro"/>
</dbReference>
<evidence type="ECO:0000313" key="8">
    <source>
        <dbReference type="EMBL" id="OCF36807.1"/>
    </source>
</evidence>
<dbReference type="InterPro" id="IPR002052">
    <property type="entry name" value="DNA_methylase_N6_adenine_CS"/>
</dbReference>
<evidence type="ECO:0000256" key="5">
    <source>
        <dbReference type="ARBA" id="ARBA00040214"/>
    </source>
</evidence>
<dbReference type="GO" id="GO:0032259">
    <property type="term" value="P:methylation"/>
    <property type="evidence" value="ECO:0007669"/>
    <property type="project" value="InterPro"/>
</dbReference>
<dbReference type="AlphaFoldDB" id="A0A1B9H0N6"/>
<reference evidence="8 9" key="1">
    <citation type="submission" date="2013-07" db="EMBL/GenBank/DDBJ databases">
        <title>The Genome Sequence of Cryptococcus heveanensis BCC8398.</title>
        <authorList>
            <consortium name="The Broad Institute Genome Sequencing Platform"/>
            <person name="Cuomo C."/>
            <person name="Litvintseva A."/>
            <person name="Chen Y."/>
            <person name="Heitman J."/>
            <person name="Sun S."/>
            <person name="Springer D."/>
            <person name="Dromer F."/>
            <person name="Young S.K."/>
            <person name="Zeng Q."/>
            <person name="Gargeya S."/>
            <person name="Fitzgerald M."/>
            <person name="Abouelleil A."/>
            <person name="Alvarado L."/>
            <person name="Berlin A.M."/>
            <person name="Chapman S.B."/>
            <person name="Dewar J."/>
            <person name="Goldberg J."/>
            <person name="Griggs A."/>
            <person name="Gujja S."/>
            <person name="Hansen M."/>
            <person name="Howarth C."/>
            <person name="Imamovic A."/>
            <person name="Larimer J."/>
            <person name="McCowan C."/>
            <person name="Murphy C."/>
            <person name="Pearson M."/>
            <person name="Priest M."/>
            <person name="Roberts A."/>
            <person name="Saif S."/>
            <person name="Shea T."/>
            <person name="Sykes S."/>
            <person name="Wortman J."/>
            <person name="Nusbaum C."/>
            <person name="Birren B."/>
        </authorList>
    </citation>
    <scope>NUCLEOTIDE SEQUENCE [LARGE SCALE GENOMIC DNA]</scope>
    <source>
        <strain evidence="8 9">BCC8398</strain>
    </source>
</reference>
<evidence type="ECO:0000256" key="3">
    <source>
        <dbReference type="ARBA" id="ARBA00022490"/>
    </source>
</evidence>
<sequence length="158" mass="16976">MSDYAFRKIDIDALDEDVLLPSDLYDPDPRGPDGVLSDAQSKSSEVRNLISRGDIAGALNTILTDPPYGEGVDEAKNLTTTALLLILNSTRASEISGILKALGQDQQDHLMAYLYKGMAAIGQGGDVSGSVLLNWHEKLTEVAGVGCIVRVMTDRRTL</sequence>
<dbReference type="Gene3D" id="1.25.40.190">
    <property type="entry name" value="Actin-related protein 2/3 complex subunit 5"/>
    <property type="match status" value="1"/>
</dbReference>
<keyword evidence="4 7" id="KW-0206">Cytoskeleton</keyword>
<reference evidence="9" key="2">
    <citation type="submission" date="2013-12" db="EMBL/GenBank/DDBJ databases">
        <title>Evolution of pathogenesis and genome organization in the Tremellales.</title>
        <authorList>
            <person name="Cuomo C."/>
            <person name="Litvintseva A."/>
            <person name="Heitman J."/>
            <person name="Chen Y."/>
            <person name="Sun S."/>
            <person name="Springer D."/>
            <person name="Dromer F."/>
            <person name="Young S."/>
            <person name="Zeng Q."/>
            <person name="Chapman S."/>
            <person name="Gujja S."/>
            <person name="Saif S."/>
            <person name="Birren B."/>
        </authorList>
    </citation>
    <scope>NUCLEOTIDE SEQUENCE [LARGE SCALE GENOMIC DNA]</scope>
    <source>
        <strain evidence="9">BCC8398</strain>
    </source>
</reference>
<dbReference type="Pfam" id="PF04699">
    <property type="entry name" value="P16-Arc"/>
    <property type="match status" value="1"/>
</dbReference>
<accession>A0A1B9H0N6</accession>
<evidence type="ECO:0000256" key="1">
    <source>
        <dbReference type="ARBA" id="ARBA00004245"/>
    </source>
</evidence>
<comment type="subcellular location">
    <subcellularLocation>
        <location evidence="1">Cytoplasm</location>
        <location evidence="1">Cytoskeleton</location>
    </subcellularLocation>
</comment>
<dbReference type="GO" id="GO:0034314">
    <property type="term" value="P:Arp2/3 complex-mediated actin nucleation"/>
    <property type="evidence" value="ECO:0007669"/>
    <property type="project" value="InterPro"/>
</dbReference>
<dbReference type="GO" id="GO:0003676">
    <property type="term" value="F:nucleic acid binding"/>
    <property type="evidence" value="ECO:0007669"/>
    <property type="project" value="InterPro"/>
</dbReference>
<dbReference type="PIRSF" id="PIRSF039096">
    <property type="entry name" value="p16-ARC"/>
    <property type="match status" value="1"/>
</dbReference>
<name>A0A1B9H0N6_9TREE</name>
<comment type="function">
    <text evidence="6">Functions as a component of the Arp2/3 complex which is involved in regulation of actin polymerization and together with an activating nucleation-promoting factor (NPF) mediates the formation of branched actin networks.</text>
</comment>
<dbReference type="GO" id="GO:0008168">
    <property type="term" value="F:methyltransferase activity"/>
    <property type="evidence" value="ECO:0007669"/>
    <property type="project" value="InterPro"/>
</dbReference>
<evidence type="ECO:0000256" key="2">
    <source>
        <dbReference type="ARBA" id="ARBA00006084"/>
    </source>
</evidence>
<evidence type="ECO:0000256" key="4">
    <source>
        <dbReference type="ARBA" id="ARBA00023212"/>
    </source>
</evidence>
<dbReference type="InterPro" id="IPR006789">
    <property type="entry name" value="ARPC5"/>
</dbReference>
<gene>
    <name evidence="8" type="ORF">I316_01403</name>
</gene>
<dbReference type="SUPFAM" id="SSF69103">
    <property type="entry name" value="Arp2/3 complex 16 kDa subunit ARPC5"/>
    <property type="match status" value="1"/>
</dbReference>
<dbReference type="GO" id="GO:0044396">
    <property type="term" value="P:actin cortical patch organization"/>
    <property type="evidence" value="ECO:0007669"/>
    <property type="project" value="UniProtKB-ARBA"/>
</dbReference>
<evidence type="ECO:0000256" key="6">
    <source>
        <dbReference type="ARBA" id="ARBA00060329"/>
    </source>
</evidence>
<comment type="function">
    <text evidence="7">Functions as component of the Arp2/3 complex which is involved in regulation of actin polymerization and together with an activating nucleation-promoting factor (NPF) mediates the formation of branched actin networks. Arp2/3 complex plays a critical role in the control of cell morphogenesis via the modulation of cell polarity development.</text>
</comment>
<evidence type="ECO:0000313" key="9">
    <source>
        <dbReference type="Proteomes" id="UP000092666"/>
    </source>
</evidence>
<dbReference type="STRING" id="1296120.A0A1B9H0N6"/>
<keyword evidence="9" id="KW-1185">Reference proteome</keyword>
<comment type="similarity">
    <text evidence="2 7">Belongs to the ARPC5 family.</text>
</comment>
<dbReference type="EMBL" id="KI669494">
    <property type="protein sequence ID" value="OCF36807.1"/>
    <property type="molecule type" value="Genomic_DNA"/>
</dbReference>
<dbReference type="OrthoDB" id="429520at2759"/>
<dbReference type="Proteomes" id="UP000092666">
    <property type="component" value="Unassembled WGS sequence"/>
</dbReference>